<proteinExistence type="predicted"/>
<organism evidence="1 2">
    <name type="scientific">Spirosoma linguale (strain ATCC 33905 / DSM 74 / LMG 10896 / Claus 1)</name>
    <dbReference type="NCBI Taxonomy" id="504472"/>
    <lineage>
        <taxon>Bacteria</taxon>
        <taxon>Pseudomonadati</taxon>
        <taxon>Bacteroidota</taxon>
        <taxon>Cytophagia</taxon>
        <taxon>Cytophagales</taxon>
        <taxon>Cytophagaceae</taxon>
        <taxon>Spirosoma</taxon>
    </lineage>
</organism>
<dbReference type="InterPro" id="IPR046032">
    <property type="entry name" value="DUF5990"/>
</dbReference>
<sequence length="146" mass="15972">MKQELTLRIILETPLVDVDFALQKGSGTGYHTIQKQRSTARDLSFECTVTVKNRLDGQPDFAGVVVQGTPSNRFIYIDIGASAGQLDTVWRRRLKVPLRGITTEMIDESVSNPSSILETKVPGTGRDGGPACGTVKPFMGWYVATK</sequence>
<evidence type="ECO:0000313" key="1">
    <source>
        <dbReference type="EMBL" id="ADB40447.1"/>
    </source>
</evidence>
<evidence type="ECO:0000313" key="2">
    <source>
        <dbReference type="Proteomes" id="UP000002028"/>
    </source>
</evidence>
<dbReference type="eggNOG" id="ENOG5032TGT">
    <property type="taxonomic scope" value="Bacteria"/>
</dbReference>
<reference evidence="1 2" key="1">
    <citation type="journal article" date="2010" name="Stand. Genomic Sci.">
        <title>Complete genome sequence of Spirosoma linguale type strain (1).</title>
        <authorList>
            <person name="Lail K."/>
            <person name="Sikorski J."/>
            <person name="Saunders E."/>
            <person name="Lapidus A."/>
            <person name="Glavina Del Rio T."/>
            <person name="Copeland A."/>
            <person name="Tice H."/>
            <person name="Cheng J.-F."/>
            <person name="Lucas S."/>
            <person name="Nolan M."/>
            <person name="Bruce D."/>
            <person name="Goodwin L."/>
            <person name="Pitluck S."/>
            <person name="Ivanova N."/>
            <person name="Mavromatis K."/>
            <person name="Ovchinnikova G."/>
            <person name="Pati A."/>
            <person name="Chen A."/>
            <person name="Palaniappan K."/>
            <person name="Land M."/>
            <person name="Hauser L."/>
            <person name="Chang Y.-J."/>
            <person name="Jeffries C.D."/>
            <person name="Chain P."/>
            <person name="Brettin T."/>
            <person name="Detter J.C."/>
            <person name="Schuetze A."/>
            <person name="Rohde M."/>
            <person name="Tindall B.J."/>
            <person name="Goeker M."/>
            <person name="Bristow J."/>
            <person name="Eisen J.A."/>
            <person name="Markowitz V."/>
            <person name="Hugenholtz P."/>
            <person name="Kyrpides N.C."/>
            <person name="Klenk H.-P."/>
            <person name="Chen F."/>
        </authorList>
    </citation>
    <scope>NUCLEOTIDE SEQUENCE [LARGE SCALE GENOMIC DNA]</scope>
    <source>
        <strain evidence="2">ATCC 33905 / DSM 74 / LMG 10896 / Claus 1</strain>
    </source>
</reference>
<dbReference type="AlphaFoldDB" id="D2QMN4"/>
<gene>
    <name evidence="1" type="ordered locus">Slin_4467</name>
</gene>
<name>D2QMN4_SPILD</name>
<dbReference type="KEGG" id="sli:Slin_4467"/>
<accession>D2QMN4</accession>
<dbReference type="Proteomes" id="UP000002028">
    <property type="component" value="Chromosome"/>
</dbReference>
<dbReference type="HOGENOM" id="CLU_1853938_0_0_10"/>
<protein>
    <submittedName>
        <fullName evidence="1">Uncharacterized protein</fullName>
    </submittedName>
</protein>
<dbReference type="RefSeq" id="WP_012928951.1">
    <property type="nucleotide sequence ID" value="NC_013730.1"/>
</dbReference>
<dbReference type="EMBL" id="CP001769">
    <property type="protein sequence ID" value="ADB40447.1"/>
    <property type="molecule type" value="Genomic_DNA"/>
</dbReference>
<dbReference type="Pfam" id="PF19452">
    <property type="entry name" value="DUF5990"/>
    <property type="match status" value="1"/>
</dbReference>
<keyword evidence="2" id="KW-1185">Reference proteome</keyword>
<dbReference type="STRING" id="504472.Slin_4467"/>